<organism evidence="2 3">
    <name type="scientific">Cristinia sonorae</name>
    <dbReference type="NCBI Taxonomy" id="1940300"/>
    <lineage>
        <taxon>Eukaryota</taxon>
        <taxon>Fungi</taxon>
        <taxon>Dikarya</taxon>
        <taxon>Basidiomycota</taxon>
        <taxon>Agaricomycotina</taxon>
        <taxon>Agaricomycetes</taxon>
        <taxon>Agaricomycetidae</taxon>
        <taxon>Agaricales</taxon>
        <taxon>Pleurotineae</taxon>
        <taxon>Stephanosporaceae</taxon>
        <taxon>Cristinia</taxon>
    </lineage>
</organism>
<keyword evidence="1" id="KW-0472">Membrane</keyword>
<dbReference type="OrthoDB" id="3266891at2759"/>
<gene>
    <name evidence="2" type="ORF">BXZ70DRAFT_548674</name>
</gene>
<dbReference type="EMBL" id="JAEVFJ010000042">
    <property type="protein sequence ID" value="KAH8086629.1"/>
    <property type="molecule type" value="Genomic_DNA"/>
</dbReference>
<dbReference type="Proteomes" id="UP000813824">
    <property type="component" value="Unassembled WGS sequence"/>
</dbReference>
<evidence type="ECO:0000313" key="3">
    <source>
        <dbReference type="Proteomes" id="UP000813824"/>
    </source>
</evidence>
<comment type="caution">
    <text evidence="2">The sequence shown here is derived from an EMBL/GenBank/DDBJ whole genome shotgun (WGS) entry which is preliminary data.</text>
</comment>
<feature type="transmembrane region" description="Helical" evidence="1">
    <location>
        <begin position="86"/>
        <end position="107"/>
    </location>
</feature>
<accession>A0A8K0UFU2</accession>
<proteinExistence type="predicted"/>
<dbReference type="AlphaFoldDB" id="A0A8K0UFU2"/>
<keyword evidence="1" id="KW-0812">Transmembrane</keyword>
<name>A0A8K0UFU2_9AGAR</name>
<keyword evidence="1" id="KW-1133">Transmembrane helix</keyword>
<sequence length="162" mass="18122">MRHLRVLKISPVCVTIPDIYPHSLSLGETMARASSARRDPFLTVSILCSMAFSLFLLALLAYKSWVTYRPKKTSSPDLAGVLVRDSAVYCLVILMLTLYNSLLITIAPSDLIQAGVGFEIALPSIASSRLLLNLRAADKQRERRTDVSDVRVEQWETMFHII</sequence>
<evidence type="ECO:0000313" key="2">
    <source>
        <dbReference type="EMBL" id="KAH8086629.1"/>
    </source>
</evidence>
<feature type="transmembrane region" description="Helical" evidence="1">
    <location>
        <begin position="41"/>
        <end position="66"/>
    </location>
</feature>
<evidence type="ECO:0000256" key="1">
    <source>
        <dbReference type="SAM" id="Phobius"/>
    </source>
</evidence>
<keyword evidence="3" id="KW-1185">Reference proteome</keyword>
<reference evidence="2" key="1">
    <citation type="journal article" date="2021" name="New Phytol.">
        <title>Evolutionary innovations through gain and loss of genes in the ectomycorrhizal Boletales.</title>
        <authorList>
            <person name="Wu G."/>
            <person name="Miyauchi S."/>
            <person name="Morin E."/>
            <person name="Kuo A."/>
            <person name="Drula E."/>
            <person name="Varga T."/>
            <person name="Kohler A."/>
            <person name="Feng B."/>
            <person name="Cao Y."/>
            <person name="Lipzen A."/>
            <person name="Daum C."/>
            <person name="Hundley H."/>
            <person name="Pangilinan J."/>
            <person name="Johnson J."/>
            <person name="Barry K."/>
            <person name="LaButti K."/>
            <person name="Ng V."/>
            <person name="Ahrendt S."/>
            <person name="Min B."/>
            <person name="Choi I.G."/>
            <person name="Park H."/>
            <person name="Plett J.M."/>
            <person name="Magnuson J."/>
            <person name="Spatafora J.W."/>
            <person name="Nagy L.G."/>
            <person name="Henrissat B."/>
            <person name="Grigoriev I.V."/>
            <person name="Yang Z.L."/>
            <person name="Xu J."/>
            <person name="Martin F.M."/>
        </authorList>
    </citation>
    <scope>NUCLEOTIDE SEQUENCE</scope>
    <source>
        <strain evidence="2">KKN 215</strain>
    </source>
</reference>
<protein>
    <submittedName>
        <fullName evidence="2">Uncharacterized protein</fullName>
    </submittedName>
</protein>